<dbReference type="AlphaFoldDB" id="A0A9D9DK26"/>
<keyword evidence="2" id="KW-1133">Transmembrane helix</keyword>
<proteinExistence type="predicted"/>
<keyword evidence="1" id="KW-0175">Coiled coil</keyword>
<reference evidence="3" key="2">
    <citation type="journal article" date="2021" name="PeerJ">
        <title>Extensive microbial diversity within the chicken gut microbiome revealed by metagenomics and culture.</title>
        <authorList>
            <person name="Gilroy R."/>
            <person name="Ravi A."/>
            <person name="Getino M."/>
            <person name="Pursley I."/>
            <person name="Horton D.L."/>
            <person name="Alikhan N.F."/>
            <person name="Baker D."/>
            <person name="Gharbi K."/>
            <person name="Hall N."/>
            <person name="Watson M."/>
            <person name="Adriaenssens E.M."/>
            <person name="Foster-Nyarko E."/>
            <person name="Jarju S."/>
            <person name="Secka A."/>
            <person name="Antonio M."/>
            <person name="Oren A."/>
            <person name="Chaudhuri R.R."/>
            <person name="La Ragione R."/>
            <person name="Hildebrand F."/>
            <person name="Pallen M.J."/>
        </authorList>
    </citation>
    <scope>NUCLEOTIDE SEQUENCE</scope>
    <source>
        <strain evidence="3">11159</strain>
    </source>
</reference>
<protein>
    <submittedName>
        <fullName evidence="3">Uncharacterized protein</fullName>
    </submittedName>
</protein>
<organism evidence="3 4">
    <name type="scientific">Candidatus Onthovivens merdipullorum</name>
    <dbReference type="NCBI Taxonomy" id="2840889"/>
    <lineage>
        <taxon>Bacteria</taxon>
        <taxon>Bacillati</taxon>
        <taxon>Bacillota</taxon>
        <taxon>Bacilli</taxon>
        <taxon>Bacillales</taxon>
        <taxon>Candidatus Onthovivens</taxon>
    </lineage>
</organism>
<reference evidence="3" key="1">
    <citation type="submission" date="2020-10" db="EMBL/GenBank/DDBJ databases">
        <authorList>
            <person name="Gilroy R."/>
        </authorList>
    </citation>
    <scope>NUCLEOTIDE SEQUENCE</scope>
    <source>
        <strain evidence="3">11159</strain>
    </source>
</reference>
<sequence length="124" mass="14107">MKLNTKEKYFKYYIKGGVISLIALILIVVGATLPLIDENSSVYGYIGLVLCVVGLLLCLLGFHFLKKGSSIKLNIEMENSKKEFEEQLEKLSYKWDKAEAKEENEEVIEAKNSKQEDKNSKNNN</sequence>
<dbReference type="Proteomes" id="UP000823613">
    <property type="component" value="Unassembled WGS sequence"/>
</dbReference>
<keyword evidence="2" id="KW-0472">Membrane</keyword>
<keyword evidence="2" id="KW-0812">Transmembrane</keyword>
<evidence type="ECO:0000313" key="4">
    <source>
        <dbReference type="Proteomes" id="UP000823613"/>
    </source>
</evidence>
<name>A0A9D9DK26_9BACL</name>
<gene>
    <name evidence="3" type="ORF">IAC58_05050</name>
</gene>
<comment type="caution">
    <text evidence="3">The sequence shown here is derived from an EMBL/GenBank/DDBJ whole genome shotgun (WGS) entry which is preliminary data.</text>
</comment>
<accession>A0A9D9DK26</accession>
<feature type="coiled-coil region" evidence="1">
    <location>
        <begin position="74"/>
        <end position="120"/>
    </location>
</feature>
<feature type="transmembrane region" description="Helical" evidence="2">
    <location>
        <begin position="42"/>
        <end position="65"/>
    </location>
</feature>
<evidence type="ECO:0000313" key="3">
    <source>
        <dbReference type="EMBL" id="MBO8427891.1"/>
    </source>
</evidence>
<feature type="transmembrane region" description="Helical" evidence="2">
    <location>
        <begin position="12"/>
        <end position="36"/>
    </location>
</feature>
<evidence type="ECO:0000256" key="1">
    <source>
        <dbReference type="SAM" id="Coils"/>
    </source>
</evidence>
<dbReference type="EMBL" id="JADIMY010000099">
    <property type="protein sequence ID" value="MBO8427891.1"/>
    <property type="molecule type" value="Genomic_DNA"/>
</dbReference>
<evidence type="ECO:0000256" key="2">
    <source>
        <dbReference type="SAM" id="Phobius"/>
    </source>
</evidence>